<comment type="caution">
    <text evidence="1">The sequence shown here is derived from an EMBL/GenBank/DDBJ whole genome shotgun (WGS) entry which is preliminary data.</text>
</comment>
<dbReference type="EMBL" id="SHMC01000003">
    <property type="protein sequence ID" value="TAA25405.1"/>
    <property type="molecule type" value="Genomic_DNA"/>
</dbReference>
<evidence type="ECO:0000313" key="1">
    <source>
        <dbReference type="EMBL" id="TAA25405.1"/>
    </source>
</evidence>
<proteinExistence type="predicted"/>
<sequence>MMNTLAVSIRARWWLRWFLYAVCFAAMVTGQVPDEDRLTKWIRRGLRVEVVQWRAWLAA</sequence>
<reference evidence="1 2" key="1">
    <citation type="submission" date="2019-02" db="EMBL/GenBank/DDBJ databases">
        <title>WGS of Pseudoxanthomonas species novum from clinical isolates.</title>
        <authorList>
            <person name="Bernier A.-M."/>
            <person name="Bernard K."/>
            <person name="Vachon A."/>
        </authorList>
    </citation>
    <scope>NUCLEOTIDE SEQUENCE [LARGE SCALE GENOMIC DNA]</scope>
    <source>
        <strain evidence="1 2">NML171200</strain>
    </source>
</reference>
<accession>A0A4Q8LAA9</accession>
<name>A0A4Q8LAA9_9GAMM</name>
<organism evidence="1 2">
    <name type="scientific">Pseudoxanthomonas winnipegensis</name>
    <dbReference type="NCBI Taxonomy" id="2480810"/>
    <lineage>
        <taxon>Bacteria</taxon>
        <taxon>Pseudomonadati</taxon>
        <taxon>Pseudomonadota</taxon>
        <taxon>Gammaproteobacteria</taxon>
        <taxon>Lysobacterales</taxon>
        <taxon>Lysobacteraceae</taxon>
        <taxon>Pseudoxanthomonas</taxon>
    </lineage>
</organism>
<protein>
    <submittedName>
        <fullName evidence="1">Uncharacterized protein</fullName>
    </submittedName>
</protein>
<dbReference type="Proteomes" id="UP000292627">
    <property type="component" value="Unassembled WGS sequence"/>
</dbReference>
<evidence type="ECO:0000313" key="2">
    <source>
        <dbReference type="Proteomes" id="UP000292627"/>
    </source>
</evidence>
<gene>
    <name evidence="1" type="ORF">EA660_08055</name>
</gene>
<dbReference type="AlphaFoldDB" id="A0A4Q8LAA9"/>
<dbReference type="OrthoDB" id="6058720at2"/>